<dbReference type="AlphaFoldDB" id="A0A506UM34"/>
<gene>
    <name evidence="1" type="ORF">E3202_07975</name>
</gene>
<organism evidence="1 2">
    <name type="scientific">Oecophyllibacter saccharovorans</name>
    <dbReference type="NCBI Taxonomy" id="2558360"/>
    <lineage>
        <taxon>Bacteria</taxon>
        <taxon>Pseudomonadati</taxon>
        <taxon>Pseudomonadota</taxon>
        <taxon>Alphaproteobacteria</taxon>
        <taxon>Acetobacterales</taxon>
        <taxon>Acetobacteraceae</taxon>
        <taxon>Oecophyllibacter</taxon>
    </lineage>
</organism>
<keyword evidence="2" id="KW-1185">Reference proteome</keyword>
<comment type="caution">
    <text evidence="1">The sequence shown here is derived from an EMBL/GenBank/DDBJ whole genome shotgun (WGS) entry which is preliminary data.</text>
</comment>
<accession>A0A506UM34</accession>
<name>A0A506UM34_9PROT</name>
<dbReference type="RefSeq" id="WP_165600997.1">
    <property type="nucleotide sequence ID" value="NZ_SORZ01000002.1"/>
</dbReference>
<sequence>MALQRINLTGGSYQARAASVAAQRCLNLYPEPVPAQEGEPVAVAHYPTSGLAVFATLGAGPVRGLYQTTQGDLIAVDRNTVWLVRPDGTTKTLGQIDAGTTPVRMSDNGLALVIVDGQVPNGSVASGGWVIGLPGKAGAGDYSTLIPIQDPGFYGSPTVAMLDTFFLFVNPDTTNWYVSPSNYAGEDAFDALYVASDTTAMGTLIGLEVVGQYVWLFGRHQVEFWYDSGASDFPFQRVSGVTVEAGCVSPYAIARLPSCQGLANGGIMWLGRERSGLVRVFLGQQTAAQPVSTWPIEHVLQQLGDAALSAALGATYQEGGHVFYVLSVPGAASSWVYDVSTQLWHERCALDSAGAEVQIRPACWGAAYGRVFAGDRETAVLYTVSPDHPDDAGAPIKRQRAFPHLLTSGQRGIHRQLMLDMQQVGGCTVNVDWSDDRGATFGPAVGLALDAGGNTWPSLWRLGFARDRVYRLTWESTTANPGTPALMGVFLALDPVAT</sequence>
<dbReference type="EMBL" id="SORZ01000002">
    <property type="protein sequence ID" value="TPW34414.1"/>
    <property type="molecule type" value="Genomic_DNA"/>
</dbReference>
<protein>
    <submittedName>
        <fullName evidence="1">Uncharacterized protein</fullName>
    </submittedName>
</protein>
<dbReference type="Proteomes" id="UP000315037">
    <property type="component" value="Unassembled WGS sequence"/>
</dbReference>
<evidence type="ECO:0000313" key="2">
    <source>
        <dbReference type="Proteomes" id="UP000315037"/>
    </source>
</evidence>
<reference evidence="1 2" key="1">
    <citation type="submission" date="2019-03" db="EMBL/GenBank/DDBJ databases">
        <title>The complete genome sequence of Neokomagataea sp. Jb2 NBRC113641.</title>
        <authorList>
            <person name="Chua K.-O."/>
            <person name="Chan K.-G."/>
            <person name="See-Too W.-S."/>
        </authorList>
    </citation>
    <scope>NUCLEOTIDE SEQUENCE [LARGE SCALE GENOMIC DNA]</scope>
    <source>
        <strain evidence="1 2">Jb2</strain>
    </source>
</reference>
<proteinExistence type="predicted"/>
<evidence type="ECO:0000313" key="1">
    <source>
        <dbReference type="EMBL" id="TPW34414.1"/>
    </source>
</evidence>